<comment type="function">
    <text evidence="1">Alpha-L-fucosidase is responsible for hydrolyzing the alpha-1,6-linked fucose joined to the reducing-end N-acetylglucosamine of the carbohydrate moieties of glycoproteins.</text>
</comment>
<dbReference type="GO" id="GO:0004560">
    <property type="term" value="F:alpha-L-fucosidase activity"/>
    <property type="evidence" value="ECO:0007669"/>
    <property type="project" value="InterPro"/>
</dbReference>
<name>A0A7U4LF22_9SPHN</name>
<evidence type="ECO:0000313" key="10">
    <source>
        <dbReference type="EMBL" id="AJP72084.1"/>
    </source>
</evidence>
<evidence type="ECO:0000259" key="8">
    <source>
        <dbReference type="Pfam" id="PF01120"/>
    </source>
</evidence>
<dbReference type="SMART" id="SM00812">
    <property type="entry name" value="Alpha_L_fucos"/>
    <property type="match status" value="1"/>
</dbReference>
<evidence type="ECO:0000256" key="7">
    <source>
        <dbReference type="PIRSR" id="PIRSR001092-1"/>
    </source>
</evidence>
<dbReference type="GO" id="GO:0005764">
    <property type="term" value="C:lysosome"/>
    <property type="evidence" value="ECO:0007669"/>
    <property type="project" value="TreeGrafter"/>
</dbReference>
<gene>
    <name evidence="10" type="ORF">TS85_10240</name>
</gene>
<dbReference type="Pfam" id="PF01120">
    <property type="entry name" value="Alpha_L_fucos"/>
    <property type="match status" value="1"/>
</dbReference>
<organism evidence="10 11">
    <name type="scientific">Sphingomonas hengshuiensis</name>
    <dbReference type="NCBI Taxonomy" id="1609977"/>
    <lineage>
        <taxon>Bacteria</taxon>
        <taxon>Pseudomonadati</taxon>
        <taxon>Pseudomonadota</taxon>
        <taxon>Alphaproteobacteria</taxon>
        <taxon>Sphingomonadales</taxon>
        <taxon>Sphingomonadaceae</taxon>
        <taxon>Sphingomonas</taxon>
    </lineage>
</organism>
<dbReference type="GO" id="GO:0016139">
    <property type="term" value="P:glycoside catabolic process"/>
    <property type="evidence" value="ECO:0007669"/>
    <property type="project" value="TreeGrafter"/>
</dbReference>
<evidence type="ECO:0000256" key="1">
    <source>
        <dbReference type="ARBA" id="ARBA00004071"/>
    </source>
</evidence>
<dbReference type="Proteomes" id="UP000032300">
    <property type="component" value="Chromosome"/>
</dbReference>
<feature type="site" description="May be important for catalysis" evidence="7">
    <location>
        <position position="336"/>
    </location>
</feature>
<reference evidence="10 11" key="2">
    <citation type="submission" date="2015-02" db="EMBL/GenBank/DDBJ databases">
        <title>The complete genome of Sphingomonas hengshuiensis sp. WHSC-8 isolated from soil of Hengshui Lake.</title>
        <authorList>
            <person name="Wei S."/>
            <person name="Guo J."/>
            <person name="Su C."/>
            <person name="Wu R."/>
            <person name="Zhang Z."/>
            <person name="Liang K."/>
            <person name="Li H."/>
            <person name="Wang T."/>
            <person name="Liu H."/>
            <person name="Zhang C."/>
            <person name="Li Z."/>
            <person name="Wang Q."/>
            <person name="Meng J."/>
        </authorList>
    </citation>
    <scope>NUCLEOTIDE SEQUENCE [LARGE SCALE GENOMIC DNA]</scope>
    <source>
        <strain evidence="10 11">WHSC-8</strain>
    </source>
</reference>
<keyword evidence="6" id="KW-0326">Glycosidase</keyword>
<evidence type="ECO:0000256" key="6">
    <source>
        <dbReference type="ARBA" id="ARBA00023295"/>
    </source>
</evidence>
<dbReference type="EC" id="3.2.1.51" evidence="3"/>
<dbReference type="RefSeq" id="WP_044332009.1">
    <property type="nucleotide sequence ID" value="NZ_CP010836.1"/>
</dbReference>
<dbReference type="Pfam" id="PF16757">
    <property type="entry name" value="Fucosidase_C"/>
    <property type="match status" value="1"/>
</dbReference>
<evidence type="ECO:0000259" key="9">
    <source>
        <dbReference type="Pfam" id="PF16757"/>
    </source>
</evidence>
<dbReference type="SUPFAM" id="SSF51445">
    <property type="entry name" value="(Trans)glycosidases"/>
    <property type="match status" value="1"/>
</dbReference>
<dbReference type="InterPro" id="IPR013780">
    <property type="entry name" value="Glyco_hydro_b"/>
</dbReference>
<keyword evidence="11" id="KW-1185">Reference proteome</keyword>
<dbReference type="InterPro" id="IPR000933">
    <property type="entry name" value="Glyco_hydro_29"/>
</dbReference>
<dbReference type="PIRSF" id="PIRSF001092">
    <property type="entry name" value="Alpha-L-fucosidase"/>
    <property type="match status" value="1"/>
</dbReference>
<protein>
    <recommendedName>
        <fullName evidence="3">alpha-L-fucosidase</fullName>
        <ecNumber evidence="3">3.2.1.51</ecNumber>
    </recommendedName>
</protein>
<keyword evidence="4" id="KW-0732">Signal</keyword>
<evidence type="ECO:0000313" key="11">
    <source>
        <dbReference type="Proteomes" id="UP000032300"/>
    </source>
</evidence>
<comment type="similarity">
    <text evidence="2">Belongs to the glycosyl hydrolase 29 family.</text>
</comment>
<dbReference type="GO" id="GO:0006004">
    <property type="term" value="P:fucose metabolic process"/>
    <property type="evidence" value="ECO:0007669"/>
    <property type="project" value="InterPro"/>
</dbReference>
<feature type="domain" description="Glycoside hydrolase family 29 N-terminal" evidence="8">
    <location>
        <begin position="42"/>
        <end position="402"/>
    </location>
</feature>
<evidence type="ECO:0000256" key="3">
    <source>
        <dbReference type="ARBA" id="ARBA00012662"/>
    </source>
</evidence>
<evidence type="ECO:0000256" key="2">
    <source>
        <dbReference type="ARBA" id="ARBA00007951"/>
    </source>
</evidence>
<dbReference type="Gene3D" id="3.20.20.80">
    <property type="entry name" value="Glycosidases"/>
    <property type="match status" value="1"/>
</dbReference>
<dbReference type="EMBL" id="CP010836">
    <property type="protein sequence ID" value="AJP72084.1"/>
    <property type="molecule type" value="Genomic_DNA"/>
</dbReference>
<dbReference type="AlphaFoldDB" id="A0A7U4LF22"/>
<dbReference type="InterPro" id="IPR057739">
    <property type="entry name" value="Glyco_hydro_29_N"/>
</dbReference>
<evidence type="ECO:0000256" key="5">
    <source>
        <dbReference type="ARBA" id="ARBA00022801"/>
    </source>
</evidence>
<proteinExistence type="inferred from homology"/>
<accession>A0A7U4LF22</accession>
<dbReference type="InterPro" id="IPR017853">
    <property type="entry name" value="GH"/>
</dbReference>
<dbReference type="KEGG" id="sphi:TS85_10240"/>
<dbReference type="OrthoDB" id="7176684at2"/>
<dbReference type="InterPro" id="IPR031919">
    <property type="entry name" value="Fucosidase_C"/>
</dbReference>
<sequence length="516" mass="57760">MVGFSKREVLAAPLAALGFAPAYSRDRSLRAQDALPSPAIGPFDASVASLKTYRAPAWFGDAKFGIWSHWGPQAVPRQGDWYARFLYVPGHPHYDHHLKTYGHPSEFGHKDIIALWKAENFDPDALMHKYAAAGARYFVAMGVHHDNFDLWNSKHHRWNAAAMGPRRDIVGAWRTAAKRLGLRFGVSEHLGASYTWWHPSHLYDQFWPKLGLRYDGADPRYTDLYHDNRDEPFVNTPASWYTTNPAFHRHWLDRIRDLVDSYQPDLLYTDGGLPFGEVGRALVAHLYNSSIARNGTLDAVYTCKDSGSGEFHKEAVVQDVERGVLAGINPLPWQTCTSNADWFYSDHHPFKTTGEVVTMLADIVSKNGNMLLNISQYPDGSLPPQSEQLLAELAAWMKVHSEAIHGTRPWKIHGEGPTTPKPGMFNEKAEYTAQDIRFTTKGAALYAITLAEPRGTVAIRALALDNPHERRRVRSVRLLGHPGPIAYRQTDSALVIDVPTTLPARHASAFKIGFGA</sequence>
<reference evidence="10 11" key="1">
    <citation type="journal article" date="2015" name="Int. J. Syst. Evol. Microbiol.">
        <title>Sphingomonas hengshuiensis sp. nov., isolated from lake wetland.</title>
        <authorList>
            <person name="Wei S."/>
            <person name="Wang T."/>
            <person name="Liu H."/>
            <person name="Zhang C."/>
            <person name="Guo J."/>
            <person name="Wang Q."/>
            <person name="Liang K."/>
            <person name="Zhang Z."/>
        </authorList>
    </citation>
    <scope>NUCLEOTIDE SEQUENCE [LARGE SCALE GENOMIC DNA]</scope>
    <source>
        <strain evidence="10 11">WHSC-8</strain>
    </source>
</reference>
<dbReference type="PANTHER" id="PTHR10030:SF37">
    <property type="entry name" value="ALPHA-L-FUCOSIDASE-RELATED"/>
    <property type="match status" value="1"/>
</dbReference>
<evidence type="ECO:0000256" key="4">
    <source>
        <dbReference type="ARBA" id="ARBA00022729"/>
    </source>
</evidence>
<dbReference type="Gene3D" id="2.60.40.1180">
    <property type="entry name" value="Golgi alpha-mannosidase II"/>
    <property type="match status" value="1"/>
</dbReference>
<keyword evidence="5" id="KW-0378">Hydrolase</keyword>
<dbReference type="InterPro" id="IPR016286">
    <property type="entry name" value="FUC_metazoa-typ"/>
</dbReference>
<feature type="domain" description="Alpha-L-fucosidase C-terminal" evidence="9">
    <location>
        <begin position="432"/>
        <end position="512"/>
    </location>
</feature>
<dbReference type="PANTHER" id="PTHR10030">
    <property type="entry name" value="ALPHA-L-FUCOSIDASE"/>
    <property type="match status" value="1"/>
</dbReference>